<dbReference type="AlphaFoldDB" id="A0A2K8NUA0"/>
<dbReference type="EC" id="6.3.3.2" evidence="2"/>
<comment type="cofactor">
    <cofactor evidence="2">
        <name>Mg(2+)</name>
        <dbReference type="ChEBI" id="CHEBI:18420"/>
    </cofactor>
</comment>
<feature type="binding site" evidence="1">
    <location>
        <begin position="137"/>
        <end position="145"/>
    </location>
    <ligand>
        <name>ATP</name>
        <dbReference type="ChEBI" id="CHEBI:30616"/>
    </ligand>
</feature>
<feature type="binding site" evidence="1">
    <location>
        <position position="56"/>
    </location>
    <ligand>
        <name>substrate</name>
    </ligand>
</feature>
<dbReference type="GO" id="GO:0009396">
    <property type="term" value="P:folic acid-containing compound biosynthetic process"/>
    <property type="evidence" value="ECO:0007669"/>
    <property type="project" value="TreeGrafter"/>
</dbReference>
<sequence length="217" mass="25881">MKNNKTQLRESYLQIRNMLSDEFVQFANQNLTRKVIWFINKYQLKKIGIYLGTQNEVDTKEIIQFCLLNKIEVYVPKSELDSNQMQFKRIKNLTTDLLKNEKWDILEPLANKPDLVDSNDLDVLFMPLVVFDKDLNRIGMGKGYYDRWIKEHDFHKYKIGLAQSSQFTNKIIDTNEHDVKLNFVISEKQIHIPLQETEELDETLDVTYWRLNEDELD</sequence>
<reference evidence="3 4" key="1">
    <citation type="submission" date="2017-11" db="EMBL/GenBank/DDBJ databases">
        <title>Genome sequence of Entomoplasma luminosum PIMN-1 (ATCC 49195).</title>
        <authorList>
            <person name="Lo W.-S."/>
            <person name="Gasparich G.E."/>
            <person name="Kuo C.-H."/>
        </authorList>
    </citation>
    <scope>NUCLEOTIDE SEQUENCE [LARGE SCALE GENOMIC DNA]</scope>
    <source>
        <strain evidence="3 4">PIMN-1</strain>
    </source>
</reference>
<evidence type="ECO:0000256" key="2">
    <source>
        <dbReference type="RuleBase" id="RU361279"/>
    </source>
</evidence>
<dbReference type="SUPFAM" id="SSF100950">
    <property type="entry name" value="NagB/RpiA/CoA transferase-like"/>
    <property type="match status" value="1"/>
</dbReference>
<organism evidence="3 4">
    <name type="scientific">Williamsoniiplasma luminosum</name>
    <dbReference type="NCBI Taxonomy" id="214888"/>
    <lineage>
        <taxon>Bacteria</taxon>
        <taxon>Bacillati</taxon>
        <taxon>Mycoplasmatota</taxon>
        <taxon>Mollicutes</taxon>
        <taxon>Entomoplasmatales</taxon>
        <taxon>Williamsoniiplasma</taxon>
    </lineage>
</organism>
<dbReference type="PIRSF" id="PIRSF006806">
    <property type="entry name" value="FTHF_cligase"/>
    <property type="match status" value="1"/>
</dbReference>
<keyword evidence="1 2" id="KW-0547">Nucleotide-binding</keyword>
<evidence type="ECO:0000313" key="4">
    <source>
        <dbReference type="Proteomes" id="UP000232063"/>
    </source>
</evidence>
<keyword evidence="2" id="KW-0460">Magnesium</keyword>
<dbReference type="NCBIfam" id="TIGR02727">
    <property type="entry name" value="MTHFS_bact"/>
    <property type="match status" value="1"/>
</dbReference>
<dbReference type="GO" id="GO:0030272">
    <property type="term" value="F:5-formyltetrahydrofolate cyclo-ligase activity"/>
    <property type="evidence" value="ECO:0007669"/>
    <property type="project" value="UniProtKB-EC"/>
</dbReference>
<comment type="similarity">
    <text evidence="2">Belongs to the 5-formyltetrahydrofolate cyclo-ligase family.</text>
</comment>
<dbReference type="PANTHER" id="PTHR23407:SF11">
    <property type="entry name" value="CHROMOSOME UNDETERMINED SCAFFOLD_24, WHOLE GENOME SHOTGUN SEQUENCE"/>
    <property type="match status" value="1"/>
</dbReference>
<dbReference type="InterPro" id="IPR002698">
    <property type="entry name" value="FTHF_cligase"/>
</dbReference>
<proteinExistence type="inferred from homology"/>
<dbReference type="GO" id="GO:0005524">
    <property type="term" value="F:ATP binding"/>
    <property type="evidence" value="ECO:0007669"/>
    <property type="project" value="UniProtKB-KW"/>
</dbReference>
<dbReference type="KEGG" id="elj:ELUMI_v1c03910"/>
<dbReference type="Pfam" id="PF01812">
    <property type="entry name" value="5-FTHF_cyc-lig"/>
    <property type="match status" value="1"/>
</dbReference>
<accession>A0A2K8NUA0</accession>
<feature type="binding site" evidence="1">
    <location>
        <begin position="5"/>
        <end position="9"/>
    </location>
    <ligand>
        <name>ATP</name>
        <dbReference type="ChEBI" id="CHEBI:30616"/>
    </ligand>
</feature>
<keyword evidence="4" id="KW-1185">Reference proteome</keyword>
<dbReference type="GO" id="GO:0046872">
    <property type="term" value="F:metal ion binding"/>
    <property type="evidence" value="ECO:0007669"/>
    <property type="project" value="UniProtKB-KW"/>
</dbReference>
<evidence type="ECO:0000313" key="3">
    <source>
        <dbReference type="EMBL" id="ATZ17116.1"/>
    </source>
</evidence>
<gene>
    <name evidence="3" type="ORF">ELUMI_v1c03910</name>
</gene>
<dbReference type="GO" id="GO:0035999">
    <property type="term" value="P:tetrahydrofolate interconversion"/>
    <property type="evidence" value="ECO:0007669"/>
    <property type="project" value="TreeGrafter"/>
</dbReference>
<dbReference type="PANTHER" id="PTHR23407">
    <property type="entry name" value="ATPASE INHIBITOR/5-FORMYLTETRAHYDROFOLATE CYCLO-LIGASE"/>
    <property type="match status" value="1"/>
</dbReference>
<name>A0A2K8NUA0_9MOLU</name>
<dbReference type="InterPro" id="IPR037171">
    <property type="entry name" value="NagB/RpiA_transferase-like"/>
</dbReference>
<dbReference type="RefSeq" id="WP_025734144.1">
    <property type="nucleotide sequence ID" value="NZ_CP024963.1"/>
</dbReference>
<keyword evidence="1 2" id="KW-0067">ATP-binding</keyword>
<protein>
    <recommendedName>
        <fullName evidence="2">5-formyltetrahydrofolate cyclo-ligase</fullName>
        <ecNumber evidence="2">6.3.3.2</ecNumber>
    </recommendedName>
</protein>
<keyword evidence="3" id="KW-0436">Ligase</keyword>
<dbReference type="Proteomes" id="UP000232063">
    <property type="component" value="Chromosome"/>
</dbReference>
<evidence type="ECO:0000256" key="1">
    <source>
        <dbReference type="PIRSR" id="PIRSR006806-1"/>
    </source>
</evidence>
<dbReference type="InterPro" id="IPR024185">
    <property type="entry name" value="FTHF_cligase-like_sf"/>
</dbReference>
<keyword evidence="2" id="KW-0479">Metal-binding</keyword>
<feature type="binding site" evidence="1">
    <location>
        <position position="51"/>
    </location>
    <ligand>
        <name>substrate</name>
    </ligand>
</feature>
<dbReference type="EMBL" id="CP024963">
    <property type="protein sequence ID" value="ATZ17116.1"/>
    <property type="molecule type" value="Genomic_DNA"/>
</dbReference>
<comment type="catalytic activity">
    <reaction evidence="2">
        <text>(6S)-5-formyl-5,6,7,8-tetrahydrofolate + ATP = (6R)-5,10-methenyltetrahydrofolate + ADP + phosphate</text>
        <dbReference type="Rhea" id="RHEA:10488"/>
        <dbReference type="ChEBI" id="CHEBI:30616"/>
        <dbReference type="ChEBI" id="CHEBI:43474"/>
        <dbReference type="ChEBI" id="CHEBI:57455"/>
        <dbReference type="ChEBI" id="CHEBI:57457"/>
        <dbReference type="ChEBI" id="CHEBI:456216"/>
        <dbReference type="EC" id="6.3.3.2"/>
    </reaction>
</comment>
<dbReference type="Gene3D" id="3.40.50.10420">
    <property type="entry name" value="NagB/RpiA/CoA transferase-like"/>
    <property type="match status" value="1"/>
</dbReference>